<evidence type="ECO:0000259" key="1">
    <source>
        <dbReference type="PROSITE" id="PS50181"/>
    </source>
</evidence>
<dbReference type="AlphaFoldDB" id="A0A9C6XE60"/>
<dbReference type="SUPFAM" id="SSF81383">
    <property type="entry name" value="F-box domain"/>
    <property type="match status" value="1"/>
</dbReference>
<dbReference type="RefSeq" id="XP_052133689.1">
    <property type="nucleotide sequence ID" value="XM_052277729.1"/>
</dbReference>
<dbReference type="GeneID" id="127752393"/>
<dbReference type="InterPro" id="IPR032675">
    <property type="entry name" value="LRR_dom_sf"/>
</dbReference>
<evidence type="ECO:0000313" key="2">
    <source>
        <dbReference type="Proteomes" id="UP000504606"/>
    </source>
</evidence>
<dbReference type="InterPro" id="IPR001810">
    <property type="entry name" value="F-box_dom"/>
</dbReference>
<proteinExistence type="predicted"/>
<dbReference type="KEGG" id="foc:127752393"/>
<organism evidence="2 3">
    <name type="scientific">Frankliniella occidentalis</name>
    <name type="common">Western flower thrips</name>
    <name type="synonym">Euthrips occidentalis</name>
    <dbReference type="NCBI Taxonomy" id="133901"/>
    <lineage>
        <taxon>Eukaryota</taxon>
        <taxon>Metazoa</taxon>
        <taxon>Ecdysozoa</taxon>
        <taxon>Arthropoda</taxon>
        <taxon>Hexapoda</taxon>
        <taxon>Insecta</taxon>
        <taxon>Pterygota</taxon>
        <taxon>Neoptera</taxon>
        <taxon>Paraneoptera</taxon>
        <taxon>Thysanoptera</taxon>
        <taxon>Terebrantia</taxon>
        <taxon>Thripoidea</taxon>
        <taxon>Thripidae</taxon>
        <taxon>Frankliniella</taxon>
    </lineage>
</organism>
<evidence type="ECO:0000313" key="3">
    <source>
        <dbReference type="RefSeq" id="XP_052133689.1"/>
    </source>
</evidence>
<dbReference type="Pfam" id="PF12937">
    <property type="entry name" value="F-box-like"/>
    <property type="match status" value="1"/>
</dbReference>
<dbReference type="SUPFAM" id="SSF52047">
    <property type="entry name" value="RNI-like"/>
    <property type="match status" value="1"/>
</dbReference>
<accession>A0A9C6XE60</accession>
<dbReference type="OrthoDB" id="10257471at2759"/>
<dbReference type="Proteomes" id="UP000504606">
    <property type="component" value="Unplaced"/>
</dbReference>
<dbReference type="InterPro" id="IPR036047">
    <property type="entry name" value="F-box-like_dom_sf"/>
</dbReference>
<keyword evidence="2" id="KW-1185">Reference proteome</keyword>
<feature type="domain" description="F-box" evidence="1">
    <location>
        <begin position="3"/>
        <end position="49"/>
    </location>
</feature>
<sequence length="612" mass="67415">MSVESVEQLPDDVLVTVMQYLGVEDVLACRLVSKRFGFIALHRDVWRQRRLDKAKPCVCAVLRLAPCLEMVPYTSRMHTLGLLTTRCAVAELELTVERDDRKVARGLGAAAVAIRQQQALGRLRHLHLDIDKRVTAGDVLLRTVLAVTSDLERLVVEGMPETAYSVQQQQPCTSSLKYFKCGAGNYWGKTSSAAFATAVLAGHAATLEEVDLGKGINSLSTSRLLAGMCKLRALKCGILPEMEAVLIGHLQALGSLRCLKLDFEKEMPGSDLLMKTLLAATSDLEVLEVDGSVPKGNCSIQRRPRPSLKRFRCTSSPAFVDVVLAAHAATLEEVDLGEGDRSHSPTTARLLADLPRLRSLKCDAPPGMVALAASESLRDVYLYVYQPEDDNDYGNGAATEYLRRASHLRKVCLDSAHHNLDDGEDVFVADLIDALVSARPAGLEVLAANYAFLPPPTEALVRALPSLPALRELEVTHSPLEDELLLAITPATAPALRRIVLSTDVGGETEECLHAWVHKSSVRAVLAANPDVHIQLLDHDPYYSGDADHLRCTCRELQLDCHQHIDWQRAGPLGLYSHEVDKCPSPEDHTTDSYPWRLYSKRRYILTWLQIQ</sequence>
<dbReference type="PROSITE" id="PS50181">
    <property type="entry name" value="FBOX"/>
    <property type="match status" value="1"/>
</dbReference>
<dbReference type="SMART" id="SM00256">
    <property type="entry name" value="FBOX"/>
    <property type="match status" value="1"/>
</dbReference>
<dbReference type="CDD" id="cd09917">
    <property type="entry name" value="F-box_SF"/>
    <property type="match status" value="1"/>
</dbReference>
<gene>
    <name evidence="3" type="primary">LOC127752393</name>
</gene>
<protein>
    <submittedName>
        <fullName evidence="3">Uncharacterized protein LOC127752393</fullName>
    </submittedName>
</protein>
<dbReference type="Gene3D" id="3.80.10.10">
    <property type="entry name" value="Ribonuclease Inhibitor"/>
    <property type="match status" value="1"/>
</dbReference>
<dbReference type="Gene3D" id="1.20.1280.50">
    <property type="match status" value="1"/>
</dbReference>
<reference evidence="3" key="1">
    <citation type="submission" date="2025-08" db="UniProtKB">
        <authorList>
            <consortium name="RefSeq"/>
        </authorList>
    </citation>
    <scope>IDENTIFICATION</scope>
    <source>
        <tissue evidence="3">Whole organism</tissue>
    </source>
</reference>
<name>A0A9C6XE60_FRAOC</name>